<evidence type="ECO:0000256" key="3">
    <source>
        <dbReference type="ARBA" id="ARBA00013266"/>
    </source>
</evidence>
<sequence>MGAETREQGAKIIDFAQSDPFFARLRAEAEETLRREPELGGFLYPAILAQTGVAGVVAHRVAQRLDRPEAPYAAIRQAFDQMLAREPAAVDAFRADLLAVLERDPACTRLIEPALYFKGFHALQTYRLAHWLWKSGRSDFALTLQSLSSQIFQVDIHPAAVIGKGLFIDHATGVVVGATSVVEDQVSMLHGVTLGGTGKARGDRHPKVRRGVLIGAGAKILGNIEIGSCALIAAGSVVLDSVPPNKTVAGVPARIVGDNGCAEPATTMDQVLAVLDSGL</sequence>
<comment type="similarity">
    <text evidence="2">Belongs to the transferase hexapeptide repeat family.</text>
</comment>
<dbReference type="PROSITE" id="PS00101">
    <property type="entry name" value="HEXAPEP_TRANSFERASES"/>
    <property type="match status" value="1"/>
</dbReference>
<keyword evidence="6 11" id="KW-0808">Transferase</keyword>
<dbReference type="Pfam" id="PF06426">
    <property type="entry name" value="SATase_N"/>
    <property type="match status" value="1"/>
</dbReference>
<evidence type="ECO:0000256" key="7">
    <source>
        <dbReference type="ARBA" id="ARBA00022737"/>
    </source>
</evidence>
<evidence type="ECO:0000256" key="2">
    <source>
        <dbReference type="ARBA" id="ARBA00007274"/>
    </source>
</evidence>
<evidence type="ECO:0000256" key="8">
    <source>
        <dbReference type="ARBA" id="ARBA00023315"/>
    </source>
</evidence>
<dbReference type="SMART" id="SM00971">
    <property type="entry name" value="SATase_N"/>
    <property type="match status" value="1"/>
</dbReference>
<dbReference type="CDD" id="cd03354">
    <property type="entry name" value="LbH_SAT"/>
    <property type="match status" value="1"/>
</dbReference>
<dbReference type="PANTHER" id="PTHR42811">
    <property type="entry name" value="SERINE ACETYLTRANSFERASE"/>
    <property type="match status" value="1"/>
</dbReference>
<organism evidence="11 12">
    <name type="scientific">Methylocystis borbori</name>
    <dbReference type="NCBI Taxonomy" id="3118750"/>
    <lineage>
        <taxon>Bacteria</taxon>
        <taxon>Pseudomonadati</taxon>
        <taxon>Pseudomonadota</taxon>
        <taxon>Alphaproteobacteria</taxon>
        <taxon>Hyphomicrobiales</taxon>
        <taxon>Methylocystaceae</taxon>
        <taxon>Methylocystis</taxon>
    </lineage>
</organism>
<dbReference type="Proteomes" id="UP001350748">
    <property type="component" value="Unassembled WGS sequence"/>
</dbReference>
<evidence type="ECO:0000313" key="11">
    <source>
        <dbReference type="EMBL" id="MEF3365666.1"/>
    </source>
</evidence>
<reference evidence="11 12" key="1">
    <citation type="submission" date="2024-02" db="EMBL/GenBank/DDBJ databases">
        <authorList>
            <person name="Grouzdev D."/>
        </authorList>
    </citation>
    <scope>NUCLEOTIDE SEQUENCE [LARGE SCALE GENOMIC DNA]</scope>
    <source>
        <strain evidence="11 12">9N</strain>
    </source>
</reference>
<comment type="pathway">
    <text evidence="1">Amino-acid biosynthesis; L-cysteine biosynthesis; L-cysteine from L-serine: step 1/2.</text>
</comment>
<gene>
    <name evidence="11" type="primary">cysE</name>
    <name evidence="11" type="ORF">V3H18_03870</name>
</gene>
<dbReference type="NCBIfam" id="TIGR01172">
    <property type="entry name" value="cysE"/>
    <property type="match status" value="1"/>
</dbReference>
<feature type="domain" description="Serine acetyltransferase N-terminal" evidence="10">
    <location>
        <begin position="21"/>
        <end position="125"/>
    </location>
</feature>
<comment type="catalytic activity">
    <reaction evidence="9">
        <text>L-serine + acetyl-CoA = O-acetyl-L-serine + CoA</text>
        <dbReference type="Rhea" id="RHEA:24560"/>
        <dbReference type="ChEBI" id="CHEBI:33384"/>
        <dbReference type="ChEBI" id="CHEBI:57287"/>
        <dbReference type="ChEBI" id="CHEBI:57288"/>
        <dbReference type="ChEBI" id="CHEBI:58340"/>
        <dbReference type="EC" id="2.3.1.30"/>
    </reaction>
</comment>
<evidence type="ECO:0000256" key="5">
    <source>
        <dbReference type="ARBA" id="ARBA00022605"/>
    </source>
</evidence>
<dbReference type="InterPro" id="IPR018357">
    <property type="entry name" value="Hexapep_transf_CS"/>
</dbReference>
<dbReference type="EMBL" id="JAZHYN010000007">
    <property type="protein sequence ID" value="MEF3365666.1"/>
    <property type="molecule type" value="Genomic_DNA"/>
</dbReference>
<dbReference type="RefSeq" id="WP_332080589.1">
    <property type="nucleotide sequence ID" value="NZ_JAZHYN010000007.1"/>
</dbReference>
<name>A0ABU7XGP4_9HYPH</name>
<keyword evidence="7" id="KW-0677">Repeat</keyword>
<protein>
    <recommendedName>
        <fullName evidence="4">Serine acetyltransferase</fullName>
        <ecNumber evidence="3">2.3.1.30</ecNumber>
    </recommendedName>
</protein>
<dbReference type="Gene3D" id="1.10.3130.10">
    <property type="entry name" value="serine acetyltransferase, domain 1"/>
    <property type="match status" value="1"/>
</dbReference>
<dbReference type="InterPro" id="IPR005881">
    <property type="entry name" value="Ser_O-AcTrfase"/>
</dbReference>
<accession>A0ABU7XGP4</accession>
<evidence type="ECO:0000256" key="6">
    <source>
        <dbReference type="ARBA" id="ARBA00022679"/>
    </source>
</evidence>
<dbReference type="InterPro" id="IPR053376">
    <property type="entry name" value="Serine_acetyltransferase"/>
</dbReference>
<dbReference type="InterPro" id="IPR011004">
    <property type="entry name" value="Trimer_LpxA-like_sf"/>
</dbReference>
<comment type="caution">
    <text evidence="11">The sequence shown here is derived from an EMBL/GenBank/DDBJ whole genome shotgun (WGS) entry which is preliminary data.</text>
</comment>
<evidence type="ECO:0000259" key="10">
    <source>
        <dbReference type="SMART" id="SM00971"/>
    </source>
</evidence>
<dbReference type="EC" id="2.3.1.30" evidence="3"/>
<evidence type="ECO:0000256" key="9">
    <source>
        <dbReference type="ARBA" id="ARBA00049486"/>
    </source>
</evidence>
<keyword evidence="12" id="KW-1185">Reference proteome</keyword>
<dbReference type="NCBIfam" id="NF041874">
    <property type="entry name" value="EPS_EpsC"/>
    <property type="match status" value="1"/>
</dbReference>
<dbReference type="InterPro" id="IPR010493">
    <property type="entry name" value="Ser_AcTrfase_N"/>
</dbReference>
<evidence type="ECO:0000256" key="4">
    <source>
        <dbReference type="ARBA" id="ARBA00018522"/>
    </source>
</evidence>
<keyword evidence="5" id="KW-0028">Amino-acid biosynthesis</keyword>
<evidence type="ECO:0000256" key="1">
    <source>
        <dbReference type="ARBA" id="ARBA00004876"/>
    </source>
</evidence>
<dbReference type="InterPro" id="IPR045304">
    <property type="entry name" value="LbH_SAT"/>
</dbReference>
<proteinExistence type="inferred from homology"/>
<dbReference type="Gene3D" id="2.160.10.10">
    <property type="entry name" value="Hexapeptide repeat proteins"/>
    <property type="match status" value="1"/>
</dbReference>
<dbReference type="GO" id="GO:0009001">
    <property type="term" value="F:serine O-acetyltransferase activity"/>
    <property type="evidence" value="ECO:0007669"/>
    <property type="project" value="UniProtKB-EC"/>
</dbReference>
<dbReference type="InterPro" id="IPR042122">
    <property type="entry name" value="Ser_AcTrfase_N_sf"/>
</dbReference>
<evidence type="ECO:0000313" key="12">
    <source>
        <dbReference type="Proteomes" id="UP001350748"/>
    </source>
</evidence>
<dbReference type="Pfam" id="PF00132">
    <property type="entry name" value="Hexapep"/>
    <property type="match status" value="1"/>
</dbReference>
<keyword evidence="8 11" id="KW-0012">Acyltransferase</keyword>
<dbReference type="InterPro" id="IPR001451">
    <property type="entry name" value="Hexapep"/>
</dbReference>
<dbReference type="SUPFAM" id="SSF51161">
    <property type="entry name" value="Trimeric LpxA-like enzymes"/>
    <property type="match status" value="1"/>
</dbReference>